<reference evidence="2" key="1">
    <citation type="submission" date="2015-10" db="EMBL/GenBank/DDBJ databases">
        <authorList>
            <person name="Gilbert D.G."/>
        </authorList>
    </citation>
    <scope>NUCLEOTIDE SEQUENCE</scope>
</reference>
<organism evidence="2">
    <name type="scientific">hydrothermal vent metagenome</name>
    <dbReference type="NCBI Taxonomy" id="652676"/>
    <lineage>
        <taxon>unclassified sequences</taxon>
        <taxon>metagenomes</taxon>
        <taxon>ecological metagenomes</taxon>
    </lineage>
</organism>
<gene>
    <name evidence="2" type="ORF">MGWOODY_Mmi765</name>
</gene>
<dbReference type="NCBIfam" id="NF008747">
    <property type="entry name" value="PRK11780.1"/>
    <property type="match status" value="1"/>
</dbReference>
<dbReference type="Gene3D" id="3.40.50.880">
    <property type="match status" value="1"/>
</dbReference>
<dbReference type="InterPro" id="IPR026041">
    <property type="entry name" value="ElbB"/>
</dbReference>
<dbReference type="InterPro" id="IPR029062">
    <property type="entry name" value="Class_I_gatase-like"/>
</dbReference>
<feature type="domain" description="DJ-1/PfpI" evidence="1">
    <location>
        <begin position="14"/>
        <end position="151"/>
    </location>
</feature>
<proteinExistence type="predicted"/>
<protein>
    <submittedName>
        <fullName evidence="2">Sigma cross-reacting protein 27A</fullName>
    </submittedName>
</protein>
<dbReference type="PIRSF" id="PIRSF006320">
    <property type="entry name" value="Elb2"/>
    <property type="match status" value="1"/>
</dbReference>
<sequence>MKKVGVLLSGCGVNDGAEIHESVITMLALDRAEVEMVLMAPNIDQMHVVNHYTGQEMDEFRNVLVESARIARGEIKDMAEVTGNDMDALIMPGGFGVAKNLCDYAMAGAECSVNPDVYRLVSEVHLSGKPIGAICIAPAMMAKILGEQNESAEMTIGSDEVTAGDIEKMGSTHIACPVSDMVVDKDNKLVTTPAYMEAKSIKEAAEGIEKLVAEVLSMVE</sequence>
<dbReference type="EMBL" id="FAXC01000259">
    <property type="protein sequence ID" value="CUV09493.1"/>
    <property type="molecule type" value="Genomic_DNA"/>
</dbReference>
<name>A0A160VG09_9ZZZZ</name>
<dbReference type="PANTHER" id="PTHR10224">
    <property type="entry name" value="ES1 PROTEIN HOMOLOG, MITOCHONDRIAL"/>
    <property type="match status" value="1"/>
</dbReference>
<dbReference type="PANTHER" id="PTHR10224:SF12">
    <property type="entry name" value="GLYOXALASE ELBB"/>
    <property type="match status" value="1"/>
</dbReference>
<dbReference type="Pfam" id="PF01965">
    <property type="entry name" value="DJ-1_PfpI"/>
    <property type="match status" value="1"/>
</dbReference>
<accession>A0A160VG09</accession>
<dbReference type="InterPro" id="IPR002818">
    <property type="entry name" value="DJ-1/PfpI"/>
</dbReference>
<dbReference type="SUPFAM" id="SSF52317">
    <property type="entry name" value="Class I glutamine amidotransferase-like"/>
    <property type="match status" value="1"/>
</dbReference>
<evidence type="ECO:0000313" key="2">
    <source>
        <dbReference type="EMBL" id="CUV09493.1"/>
    </source>
</evidence>
<dbReference type="CDD" id="cd03133">
    <property type="entry name" value="GATase1_ES1"/>
    <property type="match status" value="1"/>
</dbReference>
<evidence type="ECO:0000259" key="1">
    <source>
        <dbReference type="Pfam" id="PF01965"/>
    </source>
</evidence>
<dbReference type="AlphaFoldDB" id="A0A160VG09"/>